<dbReference type="PANTHER" id="PTHR48106:SF13">
    <property type="entry name" value="QUINONE OXIDOREDUCTASE-RELATED"/>
    <property type="match status" value="1"/>
</dbReference>
<dbReference type="Pfam" id="PF00107">
    <property type="entry name" value="ADH_zinc_N"/>
    <property type="match status" value="1"/>
</dbReference>
<dbReference type="InterPro" id="IPR020843">
    <property type="entry name" value="ER"/>
</dbReference>
<name>A0ABW1G491_9ACTN</name>
<evidence type="ECO:0000256" key="1">
    <source>
        <dbReference type="ARBA" id="ARBA00022857"/>
    </source>
</evidence>
<dbReference type="SUPFAM" id="SSF50129">
    <property type="entry name" value="GroES-like"/>
    <property type="match status" value="1"/>
</dbReference>
<dbReference type="Proteomes" id="UP001596174">
    <property type="component" value="Unassembled WGS sequence"/>
</dbReference>
<dbReference type="InterPro" id="IPR013149">
    <property type="entry name" value="ADH-like_C"/>
</dbReference>
<reference evidence="5" key="1">
    <citation type="journal article" date="2019" name="Int. J. Syst. Evol. Microbiol.">
        <title>The Global Catalogue of Microorganisms (GCM) 10K type strain sequencing project: providing services to taxonomists for standard genome sequencing and annotation.</title>
        <authorList>
            <consortium name="The Broad Institute Genomics Platform"/>
            <consortium name="The Broad Institute Genome Sequencing Center for Infectious Disease"/>
            <person name="Wu L."/>
            <person name="Ma J."/>
        </authorList>
    </citation>
    <scope>NUCLEOTIDE SEQUENCE [LARGE SCALE GENOMIC DNA]</scope>
    <source>
        <strain evidence="5">JCM 4816</strain>
    </source>
</reference>
<dbReference type="InterPro" id="IPR013154">
    <property type="entry name" value="ADH-like_N"/>
</dbReference>
<dbReference type="InterPro" id="IPR036291">
    <property type="entry name" value="NAD(P)-bd_dom_sf"/>
</dbReference>
<keyword evidence="2" id="KW-0560">Oxidoreductase</keyword>
<dbReference type="Gene3D" id="3.90.180.10">
    <property type="entry name" value="Medium-chain alcohol dehydrogenases, catalytic domain"/>
    <property type="match status" value="1"/>
</dbReference>
<evidence type="ECO:0000313" key="4">
    <source>
        <dbReference type="EMBL" id="MFC5909584.1"/>
    </source>
</evidence>
<dbReference type="Gene3D" id="3.40.50.720">
    <property type="entry name" value="NAD(P)-binding Rossmann-like Domain"/>
    <property type="match status" value="1"/>
</dbReference>
<sequence>MRAVVIEELGGPERLTPRELPAPAPGPGEVAVDVVWAGVNFADVKARSVGYRVEALPFVPGLEVSGTVRAVGAGVDTVAVGQQVSALLQGGGYAETAVVPAAHVFAVPAGMELRTAASLPAVLPTGYALIHEVGRLRAGETVLVQGAAGAVGSVLGQLARQAGAERVFGVVSREEKAKYALGLGYDEILVGEDFDAQARAATGGRGVDLALDPVGGDSWRRSLAALARYGRAVSFGNASDAPAWQAGFADLAPRAIGVAAFSILGLAAADPDRLRVLTAAAFDFAAAHAIAVPVTAEFDLAAAAEAHRLLESRTSTGKLLLRVRQE</sequence>
<evidence type="ECO:0000313" key="5">
    <source>
        <dbReference type="Proteomes" id="UP001596174"/>
    </source>
</evidence>
<dbReference type="PANTHER" id="PTHR48106">
    <property type="entry name" value="QUINONE OXIDOREDUCTASE PIG3-RELATED"/>
    <property type="match status" value="1"/>
</dbReference>
<feature type="domain" description="Enoyl reductase (ER)" evidence="3">
    <location>
        <begin position="10"/>
        <end position="321"/>
    </location>
</feature>
<organism evidence="4 5">
    <name type="scientific">Streptacidiphilus monticola</name>
    <dbReference type="NCBI Taxonomy" id="2161674"/>
    <lineage>
        <taxon>Bacteria</taxon>
        <taxon>Bacillati</taxon>
        <taxon>Actinomycetota</taxon>
        <taxon>Actinomycetes</taxon>
        <taxon>Kitasatosporales</taxon>
        <taxon>Streptomycetaceae</taxon>
        <taxon>Streptacidiphilus</taxon>
    </lineage>
</organism>
<dbReference type="Pfam" id="PF08240">
    <property type="entry name" value="ADH_N"/>
    <property type="match status" value="1"/>
</dbReference>
<accession>A0ABW1G491</accession>
<dbReference type="EMBL" id="JBHSQJ010000083">
    <property type="protein sequence ID" value="MFC5909584.1"/>
    <property type="molecule type" value="Genomic_DNA"/>
</dbReference>
<dbReference type="SUPFAM" id="SSF51735">
    <property type="entry name" value="NAD(P)-binding Rossmann-fold domains"/>
    <property type="match status" value="1"/>
</dbReference>
<dbReference type="InterPro" id="IPR011032">
    <property type="entry name" value="GroES-like_sf"/>
</dbReference>
<dbReference type="RefSeq" id="WP_380585502.1">
    <property type="nucleotide sequence ID" value="NZ_JBHSQJ010000083.1"/>
</dbReference>
<evidence type="ECO:0000256" key="2">
    <source>
        <dbReference type="ARBA" id="ARBA00023002"/>
    </source>
</evidence>
<protein>
    <submittedName>
        <fullName evidence="4">Zinc-binding alcohol dehydrogenase family protein</fullName>
    </submittedName>
</protein>
<evidence type="ECO:0000259" key="3">
    <source>
        <dbReference type="SMART" id="SM00829"/>
    </source>
</evidence>
<dbReference type="SMART" id="SM00829">
    <property type="entry name" value="PKS_ER"/>
    <property type="match status" value="1"/>
</dbReference>
<gene>
    <name evidence="4" type="ORF">ACFP3V_20500</name>
</gene>
<keyword evidence="1" id="KW-0521">NADP</keyword>
<keyword evidence="5" id="KW-1185">Reference proteome</keyword>
<comment type="caution">
    <text evidence="4">The sequence shown here is derived from an EMBL/GenBank/DDBJ whole genome shotgun (WGS) entry which is preliminary data.</text>
</comment>
<proteinExistence type="predicted"/>